<sequence length="466" mass="50186">MEIFRKKTAEDFQDEASSSNLKRGLTSFDLAAIGIGAVVGTGIFVSTGQGAKLAGPSVVISFLVAAVTCGLCSLTYCELSSMFSVSGSTYSYSYIAFGEIIAWIIGWDLMLEYLVAASAISSGWSSTLIGIVKNYGVNVPDALTKSPLSGGIVDLPAIFITLVITFLLYRGVTESAKINNVIVGVKICIIALFVFLGITHVKVTNYHPFVPYGVNGIMSAAAIIFFSFIGFDAIATTAEETKDPKKDVPKGLLICFGVVVVLYMSVAIILTGIVPYTKIDINNALPGALSSIGITWGSALVGVGAVLGMISTLLVIMYGQIRIFMVMSRDGLLPKVFSSVNKKHSTPGLCTVITGVLVSIIAGFLPLKMIMELCNIGTLFAFILVSFGVIVLRYTMPNVERKFKCPGVPFTPLVTAFFCFYMMIHLPLFTWLRFGAWLLIGFVIYFVYGSKHSKMTARDRGKEEVS</sequence>
<keyword evidence="5 6" id="KW-0472">Membrane</keyword>
<feature type="transmembrane region" description="Helical" evidence="6">
    <location>
        <begin position="252"/>
        <end position="274"/>
    </location>
</feature>
<protein>
    <submittedName>
        <fullName evidence="7">Predicted amino acid transporter</fullName>
    </submittedName>
</protein>
<feature type="transmembrane region" description="Helical" evidence="6">
    <location>
        <begin position="407"/>
        <end position="424"/>
    </location>
</feature>
<comment type="subcellular location">
    <subcellularLocation>
        <location evidence="1">Membrane</location>
        <topology evidence="1">Multi-pass membrane protein</topology>
    </subcellularLocation>
</comment>
<feature type="transmembrane region" description="Helical" evidence="6">
    <location>
        <begin position="181"/>
        <end position="203"/>
    </location>
</feature>
<dbReference type="AlphaFoldDB" id="Q97E31"/>
<feature type="transmembrane region" description="Helical" evidence="6">
    <location>
        <begin position="89"/>
        <end position="107"/>
    </location>
</feature>
<feature type="transmembrane region" description="Helical" evidence="6">
    <location>
        <begin position="294"/>
        <end position="319"/>
    </location>
</feature>
<evidence type="ECO:0000313" key="8">
    <source>
        <dbReference type="Proteomes" id="UP000000814"/>
    </source>
</evidence>
<feature type="transmembrane region" description="Helical" evidence="6">
    <location>
        <begin position="28"/>
        <end position="46"/>
    </location>
</feature>
<evidence type="ECO:0000256" key="2">
    <source>
        <dbReference type="ARBA" id="ARBA00022448"/>
    </source>
</evidence>
<dbReference type="PIRSF" id="PIRSF006060">
    <property type="entry name" value="AA_transporter"/>
    <property type="match status" value="1"/>
</dbReference>
<dbReference type="OrthoDB" id="9762947at2"/>
<dbReference type="Pfam" id="PF13520">
    <property type="entry name" value="AA_permease_2"/>
    <property type="match status" value="1"/>
</dbReference>
<evidence type="ECO:0000256" key="4">
    <source>
        <dbReference type="ARBA" id="ARBA00022989"/>
    </source>
</evidence>
<evidence type="ECO:0000256" key="3">
    <source>
        <dbReference type="ARBA" id="ARBA00022692"/>
    </source>
</evidence>
<dbReference type="KEGG" id="cac:CA_C3285"/>
<keyword evidence="8" id="KW-1185">Reference proteome</keyword>
<dbReference type="eggNOG" id="COG0531">
    <property type="taxonomic scope" value="Bacteria"/>
</dbReference>
<dbReference type="STRING" id="272562.CA_C3285"/>
<evidence type="ECO:0000256" key="1">
    <source>
        <dbReference type="ARBA" id="ARBA00004141"/>
    </source>
</evidence>
<dbReference type="PANTHER" id="PTHR43243">
    <property type="entry name" value="INNER MEMBRANE TRANSPORTER YGJI-RELATED"/>
    <property type="match status" value="1"/>
</dbReference>
<evidence type="ECO:0000313" key="7">
    <source>
        <dbReference type="EMBL" id="AAK81219.1"/>
    </source>
</evidence>
<keyword evidence="4 6" id="KW-1133">Transmembrane helix</keyword>
<evidence type="ECO:0000256" key="6">
    <source>
        <dbReference type="SAM" id="Phobius"/>
    </source>
</evidence>
<feature type="transmembrane region" description="Helical" evidence="6">
    <location>
        <begin position="430"/>
        <end position="448"/>
    </location>
</feature>
<feature type="transmembrane region" description="Helical" evidence="6">
    <location>
        <begin position="376"/>
        <end position="395"/>
    </location>
</feature>
<dbReference type="PATRIC" id="fig|272562.8.peg.3463"/>
<proteinExistence type="predicted"/>
<dbReference type="GeneID" id="44999780"/>
<feature type="transmembrane region" description="Helical" evidence="6">
    <location>
        <begin position="349"/>
        <end position="370"/>
    </location>
</feature>
<dbReference type="EMBL" id="AE001437">
    <property type="protein sequence ID" value="AAK81219.1"/>
    <property type="molecule type" value="Genomic_DNA"/>
</dbReference>
<keyword evidence="2" id="KW-0813">Transport</keyword>
<feature type="transmembrane region" description="Helical" evidence="6">
    <location>
        <begin position="58"/>
        <end position="77"/>
    </location>
</feature>
<evidence type="ECO:0000256" key="5">
    <source>
        <dbReference type="ARBA" id="ARBA00023136"/>
    </source>
</evidence>
<name>Q97E31_CLOAB</name>
<feature type="transmembrane region" description="Helical" evidence="6">
    <location>
        <begin position="148"/>
        <end position="169"/>
    </location>
</feature>
<dbReference type="PANTHER" id="PTHR43243:SF4">
    <property type="entry name" value="CATIONIC AMINO ACID TRANSPORTER 4"/>
    <property type="match status" value="1"/>
</dbReference>
<feature type="transmembrane region" description="Helical" evidence="6">
    <location>
        <begin position="209"/>
        <end position="231"/>
    </location>
</feature>
<keyword evidence="3 6" id="KW-0812">Transmembrane</keyword>
<dbReference type="RefSeq" id="WP_010966559.1">
    <property type="nucleotide sequence ID" value="NC_003030.1"/>
</dbReference>
<organism evidence="7 8">
    <name type="scientific">Clostridium acetobutylicum (strain ATCC 824 / DSM 792 / JCM 1419 / IAM 19013 / LMG 5710 / NBRC 13948 / NRRL B-527 / VKM B-1787 / 2291 / W)</name>
    <dbReference type="NCBI Taxonomy" id="272562"/>
    <lineage>
        <taxon>Bacteria</taxon>
        <taxon>Bacillati</taxon>
        <taxon>Bacillota</taxon>
        <taxon>Clostridia</taxon>
        <taxon>Eubacteriales</taxon>
        <taxon>Clostridiaceae</taxon>
        <taxon>Clostridium</taxon>
    </lineage>
</organism>
<gene>
    <name evidence="7" type="ordered locus">CA_C3285</name>
</gene>
<dbReference type="Gene3D" id="1.20.1740.10">
    <property type="entry name" value="Amino acid/polyamine transporter I"/>
    <property type="match status" value="1"/>
</dbReference>
<accession>Q97E31</accession>
<dbReference type="GO" id="GO:0016020">
    <property type="term" value="C:membrane"/>
    <property type="evidence" value="ECO:0007669"/>
    <property type="project" value="UniProtKB-SubCell"/>
</dbReference>
<dbReference type="HOGENOM" id="CLU_007946_15_12_9"/>
<reference evidence="7 8" key="1">
    <citation type="journal article" date="2001" name="J. Bacteriol.">
        <title>Genome sequence and comparative analysis of the solvent-producing bacterium Clostridium acetobutylicum.</title>
        <authorList>
            <person name="Nolling J."/>
            <person name="Breton G."/>
            <person name="Omelchenko M.V."/>
            <person name="Makarova K.S."/>
            <person name="Zeng Q."/>
            <person name="Gibson R."/>
            <person name="Lee H.M."/>
            <person name="Dubois J."/>
            <person name="Qiu D."/>
            <person name="Hitti J."/>
            <person name="Wolf Y.I."/>
            <person name="Tatusov R.L."/>
            <person name="Sabathe F."/>
            <person name="Doucette-Stamm L."/>
            <person name="Soucaille P."/>
            <person name="Daly M.J."/>
            <person name="Bennett G.N."/>
            <person name="Koonin E.V."/>
            <person name="Smith D.R."/>
        </authorList>
    </citation>
    <scope>NUCLEOTIDE SEQUENCE [LARGE SCALE GENOMIC DNA]</scope>
    <source>
        <strain evidence="8">ATCC 824 / DSM 792 / JCM 1419 / LMG 5710 / VKM B-1787</strain>
    </source>
</reference>
<dbReference type="PIR" id="H97303">
    <property type="entry name" value="H97303"/>
</dbReference>
<dbReference type="InterPro" id="IPR002293">
    <property type="entry name" value="AA/rel_permease1"/>
</dbReference>
<dbReference type="Proteomes" id="UP000000814">
    <property type="component" value="Chromosome"/>
</dbReference>
<dbReference type="GO" id="GO:0015171">
    <property type="term" value="F:amino acid transmembrane transporter activity"/>
    <property type="evidence" value="ECO:0007669"/>
    <property type="project" value="TreeGrafter"/>
</dbReference>